<proteinExistence type="predicted"/>
<name>A0A3T1CK17_9SPHN</name>
<dbReference type="PROSITE" id="PS51186">
    <property type="entry name" value="GNAT"/>
    <property type="match status" value="1"/>
</dbReference>
<feature type="domain" description="N-acetyltransferase" evidence="1">
    <location>
        <begin position="32"/>
        <end position="195"/>
    </location>
</feature>
<evidence type="ECO:0000259" key="1">
    <source>
        <dbReference type="PROSITE" id="PS51186"/>
    </source>
</evidence>
<sequence>MADRAQPPLDLVSQGPCGDASIHTHLEDGRRICIRTVSPADEARLREGIARMSPRSRYLRFFSGGASPPDWVIERLLDADGVLHLAWGALDLGDPAQPAMGVVHAMRPDAGDAVAEFSVGVVDAYHGLGIGRLLTATLLLDAAGGRLEAFRAHVLSENDAARSFIKRLGGVHVGQDGPQAEYLLEVAPALARLREESRPGGLAAIFAHFDAREAAGGGGG</sequence>
<organism evidence="2 3">
    <name type="scientific">Qipengyuania flava</name>
    <dbReference type="NCBI Taxonomy" id="192812"/>
    <lineage>
        <taxon>Bacteria</taxon>
        <taxon>Pseudomonadati</taxon>
        <taxon>Pseudomonadota</taxon>
        <taxon>Alphaproteobacteria</taxon>
        <taxon>Sphingomonadales</taxon>
        <taxon>Erythrobacteraceae</taxon>
        <taxon>Qipengyuania</taxon>
    </lineage>
</organism>
<protein>
    <recommendedName>
        <fullName evidence="1">N-acetyltransferase domain-containing protein</fullName>
    </recommendedName>
</protein>
<gene>
    <name evidence="2" type="ORF">EKJ_21370</name>
</gene>
<dbReference type="AlphaFoldDB" id="A0A3T1CK17"/>
<dbReference type="Proteomes" id="UP000290057">
    <property type="component" value="Chromosome"/>
</dbReference>
<dbReference type="InterPro" id="IPR016181">
    <property type="entry name" value="Acyl_CoA_acyltransferase"/>
</dbReference>
<dbReference type="EMBL" id="AP019389">
    <property type="protein sequence ID" value="BBI21290.1"/>
    <property type="molecule type" value="Genomic_DNA"/>
</dbReference>
<dbReference type="InterPro" id="IPR000182">
    <property type="entry name" value="GNAT_dom"/>
</dbReference>
<accession>A0A3T1CK17</accession>
<dbReference type="RefSeq" id="WP_232036677.1">
    <property type="nucleotide sequence ID" value="NZ_AP019389.1"/>
</dbReference>
<dbReference type="Gene3D" id="3.40.630.30">
    <property type="match status" value="1"/>
</dbReference>
<dbReference type="Pfam" id="PF00583">
    <property type="entry name" value="Acetyltransf_1"/>
    <property type="match status" value="1"/>
</dbReference>
<keyword evidence="3" id="KW-1185">Reference proteome</keyword>
<dbReference type="SUPFAM" id="SSF55729">
    <property type="entry name" value="Acyl-CoA N-acyltransferases (Nat)"/>
    <property type="match status" value="1"/>
</dbReference>
<reference evidence="2 3" key="1">
    <citation type="submission" date="2019-01" db="EMBL/GenBank/DDBJ databases">
        <title>Complete genome sequence of Erythrobacter flavus KJ5.</title>
        <authorList>
            <person name="Kanesaki Y."/>
            <person name="Brotosudarmo T."/>
            <person name="Moriuchi R."/>
            <person name="Awai K."/>
        </authorList>
    </citation>
    <scope>NUCLEOTIDE SEQUENCE [LARGE SCALE GENOMIC DNA]</scope>
    <source>
        <strain evidence="2 3">KJ5</strain>
    </source>
</reference>
<evidence type="ECO:0000313" key="3">
    <source>
        <dbReference type="Proteomes" id="UP000290057"/>
    </source>
</evidence>
<dbReference type="GO" id="GO:0016747">
    <property type="term" value="F:acyltransferase activity, transferring groups other than amino-acyl groups"/>
    <property type="evidence" value="ECO:0007669"/>
    <property type="project" value="InterPro"/>
</dbReference>
<evidence type="ECO:0000313" key="2">
    <source>
        <dbReference type="EMBL" id="BBI21290.1"/>
    </source>
</evidence>